<keyword evidence="1" id="KW-1133">Transmembrane helix</keyword>
<dbReference type="EMBL" id="JBHUNA010000010">
    <property type="protein sequence ID" value="MFD2760612.1"/>
    <property type="molecule type" value="Genomic_DNA"/>
</dbReference>
<proteinExistence type="predicted"/>
<dbReference type="Proteomes" id="UP001597502">
    <property type="component" value="Unassembled WGS sequence"/>
</dbReference>
<gene>
    <name evidence="2" type="ORF">ACFSUO_06445</name>
</gene>
<evidence type="ECO:0000313" key="3">
    <source>
        <dbReference type="Proteomes" id="UP001597502"/>
    </source>
</evidence>
<feature type="transmembrane region" description="Helical" evidence="1">
    <location>
        <begin position="7"/>
        <end position="30"/>
    </location>
</feature>
<sequence>MKKYVVFILSFGLLYVVGQVLSGWLLTALYTPDLSSVNGNIEQEVEFGRISIIPFLITLLVATIAYFFSQRLFISRNK</sequence>
<keyword evidence="3" id="KW-1185">Reference proteome</keyword>
<dbReference type="RefSeq" id="WP_382392282.1">
    <property type="nucleotide sequence ID" value="NZ_JBHUNA010000010.1"/>
</dbReference>
<evidence type="ECO:0008006" key="4">
    <source>
        <dbReference type="Google" id="ProtNLM"/>
    </source>
</evidence>
<protein>
    <recommendedName>
        <fullName evidence="4">DUF3935 domain-containing protein</fullName>
    </recommendedName>
</protein>
<evidence type="ECO:0000256" key="1">
    <source>
        <dbReference type="SAM" id="Phobius"/>
    </source>
</evidence>
<name>A0ABW5V7I9_9BACI</name>
<evidence type="ECO:0000313" key="2">
    <source>
        <dbReference type="EMBL" id="MFD2760612.1"/>
    </source>
</evidence>
<accession>A0ABW5V7I9</accession>
<feature type="transmembrane region" description="Helical" evidence="1">
    <location>
        <begin position="50"/>
        <end position="68"/>
    </location>
</feature>
<keyword evidence="1" id="KW-0472">Membrane</keyword>
<organism evidence="2 3">
    <name type="scientific">Lentibacillus juripiscarius</name>
    <dbReference type="NCBI Taxonomy" id="257446"/>
    <lineage>
        <taxon>Bacteria</taxon>
        <taxon>Bacillati</taxon>
        <taxon>Bacillota</taxon>
        <taxon>Bacilli</taxon>
        <taxon>Bacillales</taxon>
        <taxon>Bacillaceae</taxon>
        <taxon>Lentibacillus</taxon>
    </lineage>
</organism>
<comment type="caution">
    <text evidence="2">The sequence shown here is derived from an EMBL/GenBank/DDBJ whole genome shotgun (WGS) entry which is preliminary data.</text>
</comment>
<keyword evidence="1" id="KW-0812">Transmembrane</keyword>
<reference evidence="3" key="1">
    <citation type="journal article" date="2019" name="Int. J. Syst. Evol. Microbiol.">
        <title>The Global Catalogue of Microorganisms (GCM) 10K type strain sequencing project: providing services to taxonomists for standard genome sequencing and annotation.</title>
        <authorList>
            <consortium name="The Broad Institute Genomics Platform"/>
            <consortium name="The Broad Institute Genome Sequencing Center for Infectious Disease"/>
            <person name="Wu L."/>
            <person name="Ma J."/>
        </authorList>
    </citation>
    <scope>NUCLEOTIDE SEQUENCE [LARGE SCALE GENOMIC DNA]</scope>
    <source>
        <strain evidence="3">TISTR 1535</strain>
    </source>
</reference>